<keyword evidence="3" id="KW-0206">Cytoskeleton</keyword>
<feature type="compositionally biased region" description="Low complexity" evidence="4">
    <location>
        <begin position="1708"/>
        <end position="1718"/>
    </location>
</feature>
<feature type="compositionally biased region" description="Acidic residues" evidence="4">
    <location>
        <begin position="1405"/>
        <end position="1415"/>
    </location>
</feature>
<feature type="region of interest" description="Disordered" evidence="4">
    <location>
        <begin position="1405"/>
        <end position="1447"/>
    </location>
</feature>
<evidence type="ECO:0000256" key="4">
    <source>
        <dbReference type="SAM" id="MobiDB-lite"/>
    </source>
</evidence>
<dbReference type="PROSITE" id="PS51460">
    <property type="entry name" value="GAR"/>
    <property type="match status" value="1"/>
</dbReference>
<feature type="compositionally biased region" description="Acidic residues" evidence="4">
    <location>
        <begin position="1429"/>
        <end position="1447"/>
    </location>
</feature>
<dbReference type="InterPro" id="IPR036534">
    <property type="entry name" value="GAR_dom_sf"/>
</dbReference>
<comment type="caution">
    <text evidence="6">The sequence shown here is derived from an EMBL/GenBank/DDBJ whole genome shotgun (WGS) entry which is preliminary data.</text>
</comment>
<dbReference type="Pfam" id="PF02187">
    <property type="entry name" value="GAS2"/>
    <property type="match status" value="1"/>
</dbReference>
<feature type="region of interest" description="Disordered" evidence="4">
    <location>
        <begin position="1740"/>
        <end position="1773"/>
    </location>
</feature>
<organism evidence="6 7">
    <name type="scientific">Hesseltinella vesiculosa</name>
    <dbReference type="NCBI Taxonomy" id="101127"/>
    <lineage>
        <taxon>Eukaryota</taxon>
        <taxon>Fungi</taxon>
        <taxon>Fungi incertae sedis</taxon>
        <taxon>Mucoromycota</taxon>
        <taxon>Mucoromycotina</taxon>
        <taxon>Mucoromycetes</taxon>
        <taxon>Mucorales</taxon>
        <taxon>Cunninghamellaceae</taxon>
        <taxon>Hesseltinella</taxon>
    </lineage>
</organism>
<feature type="region of interest" description="Disordered" evidence="4">
    <location>
        <begin position="1890"/>
        <end position="1944"/>
    </location>
</feature>
<dbReference type="EMBL" id="MCGT01000003">
    <property type="protein sequence ID" value="ORX61397.1"/>
    <property type="molecule type" value="Genomic_DNA"/>
</dbReference>
<evidence type="ECO:0000256" key="1">
    <source>
        <dbReference type="ARBA" id="ARBA00004245"/>
    </source>
</evidence>
<dbReference type="InterPro" id="IPR003108">
    <property type="entry name" value="GAR_dom"/>
</dbReference>
<feature type="compositionally biased region" description="Pro residues" evidence="4">
    <location>
        <begin position="639"/>
        <end position="648"/>
    </location>
</feature>
<feature type="region of interest" description="Disordered" evidence="4">
    <location>
        <begin position="634"/>
        <end position="661"/>
    </location>
</feature>
<dbReference type="SUPFAM" id="SSF143575">
    <property type="entry name" value="GAS2 domain-like"/>
    <property type="match status" value="1"/>
</dbReference>
<feature type="region of interest" description="Disordered" evidence="4">
    <location>
        <begin position="1695"/>
        <end position="1724"/>
    </location>
</feature>
<gene>
    <name evidence="6" type="ORF">DM01DRAFT_1380309</name>
</gene>
<name>A0A1X2GTQ0_9FUNG</name>
<feature type="compositionally biased region" description="Pro residues" evidence="4">
    <location>
        <begin position="1960"/>
        <end position="1969"/>
    </location>
</feature>
<dbReference type="STRING" id="101127.A0A1X2GTQ0"/>
<evidence type="ECO:0000256" key="2">
    <source>
        <dbReference type="ARBA" id="ARBA00022490"/>
    </source>
</evidence>
<dbReference type="SMART" id="SM00243">
    <property type="entry name" value="GAS2"/>
    <property type="match status" value="1"/>
</dbReference>
<comment type="subcellular location">
    <subcellularLocation>
        <location evidence="1">Cytoplasm</location>
        <location evidence="1">Cytoskeleton</location>
    </subcellularLocation>
</comment>
<evidence type="ECO:0000313" key="7">
    <source>
        <dbReference type="Proteomes" id="UP000242146"/>
    </source>
</evidence>
<feature type="compositionally biased region" description="Polar residues" evidence="4">
    <location>
        <begin position="1930"/>
        <end position="1944"/>
    </location>
</feature>
<feature type="region of interest" description="Disordered" evidence="4">
    <location>
        <begin position="1957"/>
        <end position="1976"/>
    </location>
</feature>
<proteinExistence type="predicted"/>
<feature type="domain" description="GAR" evidence="5">
    <location>
        <begin position="1807"/>
        <end position="1881"/>
    </location>
</feature>
<evidence type="ECO:0000259" key="5">
    <source>
        <dbReference type="PROSITE" id="PS51460"/>
    </source>
</evidence>
<dbReference type="Proteomes" id="UP000242146">
    <property type="component" value="Unassembled WGS sequence"/>
</dbReference>
<dbReference type="GO" id="GO:0008017">
    <property type="term" value="F:microtubule binding"/>
    <property type="evidence" value="ECO:0007669"/>
    <property type="project" value="InterPro"/>
</dbReference>
<reference evidence="6 7" key="1">
    <citation type="submission" date="2016-07" db="EMBL/GenBank/DDBJ databases">
        <title>Pervasive Adenine N6-methylation of Active Genes in Fungi.</title>
        <authorList>
            <consortium name="DOE Joint Genome Institute"/>
            <person name="Mondo S.J."/>
            <person name="Dannebaum R.O."/>
            <person name="Kuo R.C."/>
            <person name="Labutti K."/>
            <person name="Haridas S."/>
            <person name="Kuo A."/>
            <person name="Salamov A."/>
            <person name="Ahrendt S.R."/>
            <person name="Lipzen A."/>
            <person name="Sullivan W."/>
            <person name="Andreopoulos W.B."/>
            <person name="Clum A."/>
            <person name="Lindquist E."/>
            <person name="Daum C."/>
            <person name="Ramamoorthy G.K."/>
            <person name="Gryganskyi A."/>
            <person name="Culley D."/>
            <person name="Magnuson J.K."/>
            <person name="James T.Y."/>
            <person name="O'Malley M.A."/>
            <person name="Stajich J.E."/>
            <person name="Spatafora J.W."/>
            <person name="Visel A."/>
            <person name="Grigoriev I.V."/>
        </authorList>
    </citation>
    <scope>NUCLEOTIDE SEQUENCE [LARGE SCALE GENOMIC DNA]</scope>
    <source>
        <strain evidence="6 7">NRRL 3301</strain>
    </source>
</reference>
<evidence type="ECO:0000256" key="3">
    <source>
        <dbReference type="ARBA" id="ARBA00023212"/>
    </source>
</evidence>
<accession>A0A1X2GTQ0</accession>
<feature type="region of interest" description="Disordered" evidence="4">
    <location>
        <begin position="1990"/>
        <end position="2009"/>
    </location>
</feature>
<evidence type="ECO:0000313" key="6">
    <source>
        <dbReference type="EMBL" id="ORX61397.1"/>
    </source>
</evidence>
<sequence>MTLDDQHETFWQPFQEQQDDMLDTPSQPLVDPTWSDATTTIGKTTTMTATIQHYRLTKTVTHSTPPPPAATETTTAEPPFLPPPSDNTLFETRTNWLIEQMAALHSQLGQLLPTRSHYHQVPPSQSDHSSSSCSSSLVSLPLDWELKSTDGSTSSTHVLLHPLQAAHEDMALYESNWLTMQSRMTQVADTVTLLHQQCPWWDPSTFSPSSSLTLLQQDQQQQVARLSQLGQTYDALNHRMIQAENQFKAFQQGFHFGQACLAIRLDLDAIQANMTQQRSNQHQTIVQAWQQKMSLTTESLQHLRLDYPHYFSPGPTDDSLAVVTTPTQDPAEDMDAYVQRWQQVFDKNALVQSWVEEVRVWFAEADRIRLWIDERRLQLEALSLPDPIDQQWDQEAIQAALHQWQQDHHVLEHDMETFNQQDMARLRSHVKALTGGKDLSPADTTTIEITLTTLTTLDKVMHALRDKTHRLDLLTKRAAWEDQCASTLAWLHTTEHEVDAFLTLARWHQPDGQDSQADNDETHGKAYWIDHLLTLEHKLSEYDKTGFSSLIQLFEDLYDSAQVDLPSHFEQRQSNCEEFFEDLFKRMSFVRSVVEQRLAVMDFLALVDKAQEDAHLLHTELDQVCDFIIKDDVHHDPAAGPPPNPPLSLPSSSLDDHDEQQEQDIWAEKIQATQEHIVALASTQRIPYPLATLVVDEEANNDANQHVRQWIGHYRTQLVHLGESVDKDWQNVKHRWVLRQRMQEMMNHADICKQWALEQDQQLVTMEQQRLALGNTASLDQFQAWERLVTNMKAQLHTKRTTGADHFSADHVLALAEAVHAWVPQDKDKPPSTQRLHNAVEAMHDSYTDLQQHLSQQELALLTLSQQLEQGRNLDDMRRDLWQWVHRMRTAFPGIKHTCGFITGESLDQDEDRLDTLQTTLAQWQTQLKDQTPLYLEFVHHLGRHQSSTPPEDQSLQDEWALLTQELDDLATFQENVTQWYNRQRRLSQVQMALDQLLAPTALHTEADQDDPEFDAACLTIGRAQLDMLEDIYRSMEQDQAHSPPTASKFKSRLTRAPLLARDPLQTANYACAKERYQSLKEYAQEIVAAANERSNRRQQQQDAWRDYQGQVDALVEAIQQDRQRLTQALQLQQSSAMDLAIASNVDGLQALLQDTLEHQQAQQDHGRIDRWSQWEHLRKLTPPATPSSSFTRYHQDQSAEEADAVTDLTCQQQWTDDQCENDHRRMRTALQDLDQTMVYAKQQMQSVRHLYVHAKAARDIDTWLKQCDQALTNLMADVGLSDDAEVRVVIGSCQAKLDAMQQSLRSFDRIQDKALDMVQLWQDAPFPTTDVDHHAAWRQAMGTTHQQLTQKVGGMHARLDQIRLALDQHGQQTDAARRMKDLLRLVGSFRERVAAIRVPVHDEVDDSDDLDDQQTIDGSQKQARKVDDDVDDDLDDDDDNEDDVDDNALSAWLVTCPLPLLPTDTALDGAQQALDQVEQDIESQLMPLRHQVDQSLVSHPNLTDQRNTVAQAMGQLAQAIEDKRYWLARARHLSHVMTILDEWDVLLVALSDIVDQARRKAASVTIASQQSSPSLRRADLQAALIELETRYKYYEPNLVDLIKEAAPFVGDGDADAIVPADQHATDDACRDVTKQAADACDIRLDAFYDQLIKRWYYLQHQVQVQRQALISKMPVLSSSPSSVVVRQMEHYQQRRRTMSPGPASAQTNTTNKPTTTPRPRRATYVPMSDYNRQYDEAQRPHTSMSMFRSQRKSMSPMARRSYTPSATPTLGASPRLMTAERALKRTSWRSLYNDPATRPNKKYVADPKNDLDVAVGNIVNDSPYGVPVKMVPGEVGRYWFGDKNPKLAYCRILRSRMVMVRVGGGWVELSQFLRDHALIEDVGHGSLHSAAPAASHKQALSLSTSPPAESQTNGKKRHSHPPALLLATPSKTDGSLQASNSTETFTSPSYFRLHGPGQPAIPGPPPSPGIKEGNKFLVTDHAGNRVQVTMTKARSKQTSSPHVKIPWR</sequence>
<feature type="region of interest" description="Disordered" evidence="4">
    <location>
        <begin position="60"/>
        <end position="84"/>
    </location>
</feature>
<feature type="compositionally biased region" description="Polar residues" evidence="4">
    <location>
        <begin position="1990"/>
        <end position="2002"/>
    </location>
</feature>
<keyword evidence="7" id="KW-1185">Reference proteome</keyword>
<dbReference type="GO" id="GO:0005856">
    <property type="term" value="C:cytoskeleton"/>
    <property type="evidence" value="ECO:0007669"/>
    <property type="project" value="UniProtKB-SubCell"/>
</dbReference>
<protein>
    <recommendedName>
        <fullName evidence="5">GAR domain-containing protein</fullName>
    </recommendedName>
</protein>
<dbReference type="Gene3D" id="3.30.920.20">
    <property type="entry name" value="Gas2-like domain"/>
    <property type="match status" value="1"/>
</dbReference>
<feature type="compositionally biased region" description="Polar residues" evidence="4">
    <location>
        <begin position="1899"/>
        <end position="1914"/>
    </location>
</feature>
<keyword evidence="2" id="KW-0963">Cytoplasm</keyword>
<dbReference type="OrthoDB" id="2250192at2759"/>